<evidence type="ECO:0000313" key="2">
    <source>
        <dbReference type="Proteomes" id="UP001497382"/>
    </source>
</evidence>
<reference evidence="1 2" key="1">
    <citation type="submission" date="2024-04" db="EMBL/GenBank/DDBJ databases">
        <authorList>
            <person name="Rising A."/>
            <person name="Reimegard J."/>
            <person name="Sonavane S."/>
            <person name="Akerstrom W."/>
            <person name="Nylinder S."/>
            <person name="Hedman E."/>
            <person name="Kallberg Y."/>
        </authorList>
    </citation>
    <scope>NUCLEOTIDE SEQUENCE [LARGE SCALE GENOMIC DNA]</scope>
</reference>
<organism evidence="1 2">
    <name type="scientific">Larinioides sclopetarius</name>
    <dbReference type="NCBI Taxonomy" id="280406"/>
    <lineage>
        <taxon>Eukaryota</taxon>
        <taxon>Metazoa</taxon>
        <taxon>Ecdysozoa</taxon>
        <taxon>Arthropoda</taxon>
        <taxon>Chelicerata</taxon>
        <taxon>Arachnida</taxon>
        <taxon>Araneae</taxon>
        <taxon>Araneomorphae</taxon>
        <taxon>Entelegynae</taxon>
        <taxon>Araneoidea</taxon>
        <taxon>Araneidae</taxon>
        <taxon>Larinioides</taxon>
    </lineage>
</organism>
<dbReference type="EMBL" id="CAXIEN010000124">
    <property type="protein sequence ID" value="CAL1279679.1"/>
    <property type="molecule type" value="Genomic_DNA"/>
</dbReference>
<sequence>MLHAHCIEETLNLIKSILLHSLNTHPISIASQVSKEEVFLMSFPSLNPYIVQHMISDYSLYEIMNSTLEELLQKWSFIPERFLKILQYH</sequence>
<name>A0AAV2A9P4_9ARAC</name>
<keyword evidence="2" id="KW-1185">Reference proteome</keyword>
<evidence type="ECO:0000313" key="1">
    <source>
        <dbReference type="EMBL" id="CAL1279679.1"/>
    </source>
</evidence>
<proteinExistence type="predicted"/>
<gene>
    <name evidence="1" type="ORF">LARSCL_LOCUS10531</name>
</gene>
<evidence type="ECO:0008006" key="3">
    <source>
        <dbReference type="Google" id="ProtNLM"/>
    </source>
</evidence>
<comment type="caution">
    <text evidence="1">The sequence shown here is derived from an EMBL/GenBank/DDBJ whole genome shotgun (WGS) entry which is preliminary data.</text>
</comment>
<dbReference type="Proteomes" id="UP001497382">
    <property type="component" value="Unassembled WGS sequence"/>
</dbReference>
<dbReference type="AlphaFoldDB" id="A0AAV2A9P4"/>
<protein>
    <recommendedName>
        <fullName evidence="3">Maturase K</fullName>
    </recommendedName>
</protein>
<accession>A0AAV2A9P4</accession>